<evidence type="ECO:0000313" key="2">
    <source>
        <dbReference type="EMBL" id="AUX48032.1"/>
    </source>
</evidence>
<accession>A0A2L0F953</accession>
<evidence type="ECO:0000313" key="3">
    <source>
        <dbReference type="Proteomes" id="UP000238348"/>
    </source>
</evidence>
<reference evidence="2 3" key="1">
    <citation type="submission" date="2015-09" db="EMBL/GenBank/DDBJ databases">
        <title>Sorangium comparison.</title>
        <authorList>
            <person name="Zaburannyi N."/>
            <person name="Bunk B."/>
            <person name="Overmann J."/>
            <person name="Mueller R."/>
        </authorList>
    </citation>
    <scope>NUCLEOTIDE SEQUENCE [LARGE SCALE GENOMIC DNA]</scope>
    <source>
        <strain evidence="2 3">So ce26</strain>
    </source>
</reference>
<protein>
    <recommendedName>
        <fullName evidence="1">Amidohydrolase 3 domain-containing protein</fullName>
    </recommendedName>
</protein>
<gene>
    <name evidence="2" type="ORF">SOCE26_095580</name>
</gene>
<dbReference type="RefSeq" id="WP_104985947.1">
    <property type="nucleotide sequence ID" value="NZ_CP012673.1"/>
</dbReference>
<dbReference type="PANTHER" id="PTHR11647:SF1">
    <property type="entry name" value="COLLAPSIN RESPONSE MEDIATOR PROTEIN"/>
    <property type="match status" value="1"/>
</dbReference>
<dbReference type="SUPFAM" id="SSF51556">
    <property type="entry name" value="Metallo-dependent hydrolases"/>
    <property type="match status" value="1"/>
</dbReference>
<dbReference type="Gene3D" id="3.20.20.140">
    <property type="entry name" value="Metal-dependent hydrolases"/>
    <property type="match status" value="2"/>
</dbReference>
<feature type="domain" description="Amidohydrolase 3" evidence="1">
    <location>
        <begin position="49"/>
        <end position="201"/>
    </location>
</feature>
<dbReference type="Pfam" id="PF07969">
    <property type="entry name" value="Amidohydro_3"/>
    <property type="match status" value="1"/>
</dbReference>
<dbReference type="InterPro" id="IPR013108">
    <property type="entry name" value="Amidohydro_3"/>
</dbReference>
<organism evidence="2 3">
    <name type="scientific">Sorangium cellulosum</name>
    <name type="common">Polyangium cellulosum</name>
    <dbReference type="NCBI Taxonomy" id="56"/>
    <lineage>
        <taxon>Bacteria</taxon>
        <taxon>Pseudomonadati</taxon>
        <taxon>Myxococcota</taxon>
        <taxon>Polyangia</taxon>
        <taxon>Polyangiales</taxon>
        <taxon>Polyangiaceae</taxon>
        <taxon>Sorangium</taxon>
    </lineage>
</organism>
<name>A0A2L0F953_SORCE</name>
<dbReference type="InterPro" id="IPR050378">
    <property type="entry name" value="Metallo-dep_Hydrolases_sf"/>
</dbReference>
<dbReference type="GO" id="GO:0005829">
    <property type="term" value="C:cytosol"/>
    <property type="evidence" value="ECO:0007669"/>
    <property type="project" value="TreeGrafter"/>
</dbReference>
<sequence>MDVPFDVTIENGLFFDGKGSPPAARHLGLRGGKVAAISEAPLPRGPGTQVLDARGCWVTPGFIDLHTHYDAEVELAPSLSESLRHGVTTVVFGSCSLSLAIGTPEDLADQFCRVEAIPYEVVRPMLDQRKTWSTVTEYFEHLDTLPLGPNVSSFLGHSAVRAHVMGIERSLDRGVRPTEGELARMEEILREALDAGYLGMSVMTLKWDKIGGNRPIRSRPLPSTYARWSEYRRLCRLLRERGRVFQGVPDVATKVNIVMFMLESVGLLRKPLKTTIISLMDLRADRLLYRLAGLGARIANTWLGADFRLQALPEVFDLWADGIDLVVFEEFGAGAAALHLTDPADRARLLRDPAYRAKFRSQWRSKLLPKVFHRDFNHSEILSCPDERLVGKSFARLAEEEGRDVVDVFLDLVAQHGTALRWYTIMGNDRRGPLEDIIRHPDAIIGFSDAGAHLRQMAHYNFPLRMLRLVKDAAREGREIMPVERAIQRLTAEIGDWLGIDAGRLEVGAQADVVVLDPGGIDGDVDRVSEAPVEGFAGVVRMVRRNERAVRTVLVNGRLAVQDGQVLPEVGTTRGYGRLLRARG</sequence>
<dbReference type="Proteomes" id="UP000238348">
    <property type="component" value="Chromosome"/>
</dbReference>
<dbReference type="AlphaFoldDB" id="A0A2L0F953"/>
<dbReference type="SUPFAM" id="SSF51338">
    <property type="entry name" value="Composite domain of metallo-dependent hydrolases"/>
    <property type="match status" value="1"/>
</dbReference>
<dbReference type="InterPro" id="IPR011059">
    <property type="entry name" value="Metal-dep_hydrolase_composite"/>
</dbReference>
<dbReference type="EMBL" id="CP012673">
    <property type="protein sequence ID" value="AUX48032.1"/>
    <property type="molecule type" value="Genomic_DNA"/>
</dbReference>
<dbReference type="Gene3D" id="2.30.40.10">
    <property type="entry name" value="Urease, subunit C, domain 1"/>
    <property type="match status" value="1"/>
</dbReference>
<proteinExistence type="predicted"/>
<dbReference type="InterPro" id="IPR032466">
    <property type="entry name" value="Metal_Hydrolase"/>
</dbReference>
<dbReference type="PANTHER" id="PTHR11647">
    <property type="entry name" value="HYDRANTOINASE/DIHYDROPYRIMIDINASE FAMILY MEMBER"/>
    <property type="match status" value="1"/>
</dbReference>
<dbReference type="GO" id="GO:0016812">
    <property type="term" value="F:hydrolase activity, acting on carbon-nitrogen (but not peptide) bonds, in cyclic amides"/>
    <property type="evidence" value="ECO:0007669"/>
    <property type="project" value="TreeGrafter"/>
</dbReference>
<evidence type="ECO:0000259" key="1">
    <source>
        <dbReference type="Pfam" id="PF07969"/>
    </source>
</evidence>
<dbReference type="OrthoDB" id="9766983at2"/>